<dbReference type="RefSeq" id="XP_001326544.1">
    <property type="nucleotide sequence ID" value="XM_001326509.1"/>
</dbReference>
<evidence type="ECO:0000313" key="1">
    <source>
        <dbReference type="EMBL" id="EAY14321.1"/>
    </source>
</evidence>
<dbReference type="OrthoDB" id="10480201at2759"/>
<dbReference type="Proteomes" id="UP000001542">
    <property type="component" value="Unassembled WGS sequence"/>
</dbReference>
<name>A2DZ45_TRIV3</name>
<dbReference type="KEGG" id="tva:4772309"/>
<organism evidence="1 2">
    <name type="scientific">Trichomonas vaginalis (strain ATCC PRA-98 / G3)</name>
    <dbReference type="NCBI Taxonomy" id="412133"/>
    <lineage>
        <taxon>Eukaryota</taxon>
        <taxon>Metamonada</taxon>
        <taxon>Parabasalia</taxon>
        <taxon>Trichomonadida</taxon>
        <taxon>Trichomonadidae</taxon>
        <taxon>Trichomonas</taxon>
    </lineage>
</organism>
<reference evidence="1" key="2">
    <citation type="journal article" date="2007" name="Science">
        <title>Draft genome sequence of the sexually transmitted pathogen Trichomonas vaginalis.</title>
        <authorList>
            <person name="Carlton J.M."/>
            <person name="Hirt R.P."/>
            <person name="Silva J.C."/>
            <person name="Delcher A.L."/>
            <person name="Schatz M."/>
            <person name="Zhao Q."/>
            <person name="Wortman J.R."/>
            <person name="Bidwell S.L."/>
            <person name="Alsmark U.C.M."/>
            <person name="Besteiro S."/>
            <person name="Sicheritz-Ponten T."/>
            <person name="Noel C.J."/>
            <person name="Dacks J.B."/>
            <person name="Foster P.G."/>
            <person name="Simillion C."/>
            <person name="Van de Peer Y."/>
            <person name="Miranda-Saavedra D."/>
            <person name="Barton G.J."/>
            <person name="Westrop G.D."/>
            <person name="Mueller S."/>
            <person name="Dessi D."/>
            <person name="Fiori P.L."/>
            <person name="Ren Q."/>
            <person name="Paulsen I."/>
            <person name="Zhang H."/>
            <person name="Bastida-Corcuera F.D."/>
            <person name="Simoes-Barbosa A."/>
            <person name="Brown M.T."/>
            <person name="Hayes R.D."/>
            <person name="Mukherjee M."/>
            <person name="Okumura C.Y."/>
            <person name="Schneider R."/>
            <person name="Smith A.J."/>
            <person name="Vanacova S."/>
            <person name="Villalvazo M."/>
            <person name="Haas B.J."/>
            <person name="Pertea M."/>
            <person name="Feldblyum T.V."/>
            <person name="Utterback T.R."/>
            <person name="Shu C.L."/>
            <person name="Osoegawa K."/>
            <person name="de Jong P.J."/>
            <person name="Hrdy I."/>
            <person name="Horvathova L."/>
            <person name="Zubacova Z."/>
            <person name="Dolezal P."/>
            <person name="Malik S.B."/>
            <person name="Logsdon J.M. Jr."/>
            <person name="Henze K."/>
            <person name="Gupta A."/>
            <person name="Wang C.C."/>
            <person name="Dunne R.L."/>
            <person name="Upcroft J.A."/>
            <person name="Upcroft P."/>
            <person name="White O."/>
            <person name="Salzberg S.L."/>
            <person name="Tang P."/>
            <person name="Chiu C.-H."/>
            <person name="Lee Y.-S."/>
            <person name="Embley T.M."/>
            <person name="Coombs G.H."/>
            <person name="Mottram J.C."/>
            <person name="Tachezy J."/>
            <person name="Fraser-Liggett C.M."/>
            <person name="Johnson P.J."/>
        </authorList>
    </citation>
    <scope>NUCLEOTIDE SEQUENCE [LARGE SCALE GENOMIC DNA]</scope>
    <source>
        <strain evidence="1">G3</strain>
    </source>
</reference>
<dbReference type="EMBL" id="DS113272">
    <property type="protein sequence ID" value="EAY14321.1"/>
    <property type="molecule type" value="Genomic_DNA"/>
</dbReference>
<reference evidence="1" key="1">
    <citation type="submission" date="2006-10" db="EMBL/GenBank/DDBJ databases">
        <authorList>
            <person name="Amadeo P."/>
            <person name="Zhao Q."/>
            <person name="Wortman J."/>
            <person name="Fraser-Liggett C."/>
            <person name="Carlton J."/>
        </authorList>
    </citation>
    <scope>NUCLEOTIDE SEQUENCE</scope>
    <source>
        <strain evidence="1">G3</strain>
    </source>
</reference>
<dbReference type="VEuPathDB" id="TrichDB:TVAGG3_0504910"/>
<sequence>MDPSNVLMKRKVGGVRVARTTTRNSQTTNQDKYTIQYFQQLIDIETVCENALRSLRLEVEENNDILQKVQEEQWKNQFDIPIFTKY</sequence>
<gene>
    <name evidence="1" type="ORF">TVAG_026420</name>
</gene>
<dbReference type="AlphaFoldDB" id="A2DZ45"/>
<evidence type="ECO:0000313" key="2">
    <source>
        <dbReference type="Proteomes" id="UP000001542"/>
    </source>
</evidence>
<proteinExistence type="predicted"/>
<dbReference type="InParanoid" id="A2DZ45"/>
<dbReference type="VEuPathDB" id="TrichDB:TVAG_026420"/>
<protein>
    <submittedName>
        <fullName evidence="1">Uncharacterized protein</fullName>
    </submittedName>
</protein>
<accession>A2DZ45</accession>
<keyword evidence="2" id="KW-1185">Reference proteome</keyword>